<sequence>MQAIINILNSLVGFILAVLLVVGAAIIVGYNAIRVQQSTSTTFYTIDTQSLKKKDAANSKAFKVIEK</sequence>
<keyword evidence="1" id="KW-0472">Membrane</keyword>
<feature type="transmembrane region" description="Helical" evidence="1">
    <location>
        <begin position="12"/>
        <end position="33"/>
    </location>
</feature>
<reference evidence="3 4" key="1">
    <citation type="journal article" date="2014" name="Genome Announc.">
        <title>Draft genome sequences of eight enterohepatic helicobacter species isolated from both laboratory and wild rodents.</title>
        <authorList>
            <person name="Sheh A."/>
            <person name="Shen Z."/>
            <person name="Fox J.G."/>
        </authorList>
    </citation>
    <scope>NUCLEOTIDE SEQUENCE [LARGE SCALE GENOMIC DNA]</scope>
    <source>
        <strain evidence="3 4">ST1</strain>
    </source>
</reference>
<gene>
    <name evidence="3" type="ORF">LS73_001540</name>
    <name evidence="2" type="ORF">NCTC12714_00094</name>
</gene>
<keyword evidence="1" id="KW-1133">Transmembrane helix</keyword>
<dbReference type="STRING" id="216.LS73_02475"/>
<dbReference type="Proteomes" id="UP000029922">
    <property type="component" value="Unassembled WGS sequence"/>
</dbReference>
<proteinExistence type="predicted"/>
<dbReference type="OrthoDB" id="5329449at2"/>
<protein>
    <submittedName>
        <fullName evidence="3">DUF4006 family protein</fullName>
    </submittedName>
</protein>
<name>A0A099TW26_9HELI</name>
<dbReference type="EMBL" id="JRPD02000002">
    <property type="protein sequence ID" value="TLE01391.1"/>
    <property type="molecule type" value="Genomic_DNA"/>
</dbReference>
<dbReference type="RefSeq" id="WP_034557143.1">
    <property type="nucleotide sequence ID" value="NZ_FZML01000017.1"/>
</dbReference>
<dbReference type="InterPro" id="IPR025065">
    <property type="entry name" value="DUF4006"/>
</dbReference>
<reference evidence="2 5" key="2">
    <citation type="submission" date="2018-06" db="EMBL/GenBank/DDBJ databases">
        <authorList>
            <consortium name="Pathogen Informatics"/>
            <person name="Doyle S."/>
        </authorList>
    </citation>
    <scope>NUCLEOTIDE SEQUENCE [LARGE SCALE GENOMIC DNA]</scope>
    <source>
        <strain evidence="2 5">NCTC12714</strain>
    </source>
</reference>
<keyword evidence="5" id="KW-1185">Reference proteome</keyword>
<evidence type="ECO:0000313" key="4">
    <source>
        <dbReference type="Proteomes" id="UP000029922"/>
    </source>
</evidence>
<evidence type="ECO:0000313" key="2">
    <source>
        <dbReference type="EMBL" id="STQ85319.1"/>
    </source>
</evidence>
<dbReference type="Pfam" id="PF13179">
    <property type="entry name" value="DUF4006"/>
    <property type="match status" value="1"/>
</dbReference>
<accession>A0A099TW26</accession>
<evidence type="ECO:0000313" key="5">
    <source>
        <dbReference type="Proteomes" id="UP000255139"/>
    </source>
</evidence>
<evidence type="ECO:0000256" key="1">
    <source>
        <dbReference type="SAM" id="Phobius"/>
    </source>
</evidence>
<keyword evidence="1" id="KW-0812">Transmembrane</keyword>
<dbReference type="AlphaFoldDB" id="A0A099TW26"/>
<organism evidence="2 5">
    <name type="scientific">Helicobacter muridarum</name>
    <dbReference type="NCBI Taxonomy" id="216"/>
    <lineage>
        <taxon>Bacteria</taxon>
        <taxon>Pseudomonadati</taxon>
        <taxon>Campylobacterota</taxon>
        <taxon>Epsilonproteobacteria</taxon>
        <taxon>Campylobacterales</taxon>
        <taxon>Helicobacteraceae</taxon>
        <taxon>Helicobacter</taxon>
    </lineage>
</organism>
<evidence type="ECO:0000313" key="3">
    <source>
        <dbReference type="EMBL" id="TLE01391.1"/>
    </source>
</evidence>
<dbReference type="Proteomes" id="UP000255139">
    <property type="component" value="Unassembled WGS sequence"/>
</dbReference>
<dbReference type="EMBL" id="UGJE01000002">
    <property type="protein sequence ID" value="STQ85319.1"/>
    <property type="molecule type" value="Genomic_DNA"/>
</dbReference>